<dbReference type="NCBIfam" id="NF001813">
    <property type="entry name" value="PRK00549.1"/>
    <property type="match status" value="1"/>
</dbReference>
<evidence type="ECO:0000259" key="2">
    <source>
        <dbReference type="SMART" id="SM00852"/>
    </source>
</evidence>
<dbReference type="NCBIfam" id="TIGR00177">
    <property type="entry name" value="molyb_syn"/>
    <property type="match status" value="1"/>
</dbReference>
<dbReference type="SUPFAM" id="SSF142433">
    <property type="entry name" value="CinA-like"/>
    <property type="match status" value="1"/>
</dbReference>
<sequence>MIAEIVTVGTEIVSGSILNTNATILSEKLLELGIEAYYHTSVDDDKLRLASVIDIALNRADLIITTGGLGPTKDDLTKEVIAELLDLELVLDSNMEEKISQMFLDMNKSMTENNRKQALKPKNSIFIENTIGTAPGIFININDKKIIMLPGPPSEMTLMFDNYVIPLIKEDFYVLTKSINTIGIGESTLETKLLDMNLSTRETNITTFAKMGTVEIKIIGKGKNRNKLKNEIDNITLKLSKELKQYIYGYDNISIEEVVLDMLKERKYILGLCESCTGGLIASKITRIPGASNVLDRSIITYSNQSKIDELNINASTLKKYSPVSKEISYEMAKGLLDKSNIDLAFSITGYAGPNTKETEEDVGLIYMCIMTKYKYKVIKCKFSGDRQSIQDKAAIKALNEIRMFLLKNH</sequence>
<dbReference type="InterPro" id="IPR036653">
    <property type="entry name" value="CinA-like_C"/>
</dbReference>
<dbReference type="HAMAP" id="MF_00226_B">
    <property type="entry name" value="CinA_B"/>
    <property type="match status" value="1"/>
</dbReference>
<gene>
    <name evidence="1" type="primary">cinA</name>
    <name evidence="3" type="ORF">H8689_05190</name>
</gene>
<dbReference type="Proteomes" id="UP000601522">
    <property type="component" value="Unassembled WGS sequence"/>
</dbReference>
<organism evidence="3 4">
    <name type="scientific">Wansuia hejianensis</name>
    <dbReference type="NCBI Taxonomy" id="2763667"/>
    <lineage>
        <taxon>Bacteria</taxon>
        <taxon>Bacillati</taxon>
        <taxon>Bacillota</taxon>
        <taxon>Clostridia</taxon>
        <taxon>Lachnospirales</taxon>
        <taxon>Lachnospiraceae</taxon>
        <taxon>Wansuia</taxon>
    </lineage>
</organism>
<dbReference type="InterPro" id="IPR008135">
    <property type="entry name" value="Competence-induced_CinA"/>
</dbReference>
<evidence type="ECO:0000313" key="3">
    <source>
        <dbReference type="EMBL" id="MBC8590523.1"/>
    </source>
</evidence>
<name>A0A926EVA8_9FIRM</name>
<keyword evidence="4" id="KW-1185">Reference proteome</keyword>
<dbReference type="InterPro" id="IPR008136">
    <property type="entry name" value="CinA_C"/>
</dbReference>
<comment type="similarity">
    <text evidence="1">Belongs to the CinA family.</text>
</comment>
<dbReference type="EMBL" id="JACRTK010000002">
    <property type="protein sequence ID" value="MBC8590523.1"/>
    <property type="molecule type" value="Genomic_DNA"/>
</dbReference>
<comment type="caution">
    <text evidence="3">The sequence shown here is derived from an EMBL/GenBank/DDBJ whole genome shotgun (WGS) entry which is preliminary data.</text>
</comment>
<dbReference type="Gene3D" id="3.90.950.20">
    <property type="entry name" value="CinA-like"/>
    <property type="match status" value="1"/>
</dbReference>
<dbReference type="Gene3D" id="3.30.70.2860">
    <property type="match status" value="1"/>
</dbReference>
<dbReference type="NCBIfam" id="TIGR00200">
    <property type="entry name" value="cinA_nterm"/>
    <property type="match status" value="1"/>
</dbReference>
<protein>
    <recommendedName>
        <fullName evidence="1">Putative competence-damage inducible protein</fullName>
    </recommendedName>
</protein>
<dbReference type="InterPro" id="IPR036425">
    <property type="entry name" value="MoaB/Mog-like_dom_sf"/>
</dbReference>
<reference evidence="3 4" key="1">
    <citation type="submission" date="2020-08" db="EMBL/GenBank/DDBJ databases">
        <title>Genome public.</title>
        <authorList>
            <person name="Liu C."/>
            <person name="Sun Q."/>
        </authorList>
    </citation>
    <scope>NUCLEOTIDE SEQUENCE [LARGE SCALE GENOMIC DNA]</scope>
    <source>
        <strain evidence="3 4">NSJ-26</strain>
    </source>
</reference>
<dbReference type="Pfam" id="PF00994">
    <property type="entry name" value="MoCF_biosynth"/>
    <property type="match status" value="1"/>
</dbReference>
<dbReference type="InterPro" id="IPR041424">
    <property type="entry name" value="CinA_KH"/>
</dbReference>
<dbReference type="SMART" id="SM00852">
    <property type="entry name" value="MoCF_biosynth"/>
    <property type="match status" value="1"/>
</dbReference>
<proteinExistence type="inferred from homology"/>
<dbReference type="PIRSF" id="PIRSF006728">
    <property type="entry name" value="CinA"/>
    <property type="match status" value="1"/>
</dbReference>
<dbReference type="NCBIfam" id="TIGR00199">
    <property type="entry name" value="PncC_domain"/>
    <property type="match status" value="1"/>
</dbReference>
<dbReference type="Pfam" id="PF18146">
    <property type="entry name" value="CinA_KH"/>
    <property type="match status" value="1"/>
</dbReference>
<dbReference type="RefSeq" id="WP_249323363.1">
    <property type="nucleotide sequence ID" value="NZ_JACRTK010000002.1"/>
</dbReference>
<evidence type="ECO:0000313" key="4">
    <source>
        <dbReference type="Proteomes" id="UP000601522"/>
    </source>
</evidence>
<accession>A0A926EVA8</accession>
<feature type="domain" description="MoaB/Mog" evidence="2">
    <location>
        <begin position="4"/>
        <end position="170"/>
    </location>
</feature>
<dbReference type="InterPro" id="IPR050101">
    <property type="entry name" value="CinA"/>
</dbReference>
<dbReference type="AlphaFoldDB" id="A0A926EVA8"/>
<dbReference type="CDD" id="cd00885">
    <property type="entry name" value="cinA"/>
    <property type="match status" value="1"/>
</dbReference>
<dbReference type="PANTHER" id="PTHR13939:SF0">
    <property type="entry name" value="NMN AMIDOHYDROLASE-LIKE PROTEIN YFAY"/>
    <property type="match status" value="1"/>
</dbReference>
<dbReference type="Pfam" id="PF02464">
    <property type="entry name" value="CinA"/>
    <property type="match status" value="1"/>
</dbReference>
<dbReference type="Gene3D" id="3.40.980.10">
    <property type="entry name" value="MoaB/Mog-like domain"/>
    <property type="match status" value="1"/>
</dbReference>
<evidence type="ECO:0000256" key="1">
    <source>
        <dbReference type="HAMAP-Rule" id="MF_00226"/>
    </source>
</evidence>
<dbReference type="InterPro" id="IPR001453">
    <property type="entry name" value="MoaB/Mog_dom"/>
</dbReference>
<dbReference type="SUPFAM" id="SSF53218">
    <property type="entry name" value="Molybdenum cofactor biosynthesis proteins"/>
    <property type="match status" value="1"/>
</dbReference>
<dbReference type="PANTHER" id="PTHR13939">
    <property type="entry name" value="NICOTINAMIDE-NUCLEOTIDE AMIDOHYDROLASE PNCC"/>
    <property type="match status" value="1"/>
</dbReference>